<dbReference type="GO" id="GO:0004252">
    <property type="term" value="F:serine-type endopeptidase activity"/>
    <property type="evidence" value="ECO:0007669"/>
    <property type="project" value="UniProtKB-UniRule"/>
</dbReference>
<evidence type="ECO:0000256" key="3">
    <source>
        <dbReference type="ARBA" id="ARBA00022989"/>
    </source>
</evidence>
<name>A0A1F7XUP5_9BACT</name>
<dbReference type="InterPro" id="IPR001733">
    <property type="entry name" value="Peptidase_S26B"/>
</dbReference>
<dbReference type="InterPro" id="IPR019533">
    <property type="entry name" value="Peptidase_S26"/>
</dbReference>
<dbReference type="EC" id="3.4.21.89" evidence="5"/>
<reference evidence="7 8" key="1">
    <citation type="journal article" date="2016" name="Nat. Commun.">
        <title>Thousands of microbial genomes shed light on interconnected biogeochemical processes in an aquifer system.</title>
        <authorList>
            <person name="Anantharaman K."/>
            <person name="Brown C.T."/>
            <person name="Hug L.A."/>
            <person name="Sharon I."/>
            <person name="Castelle C.J."/>
            <person name="Probst A.J."/>
            <person name="Thomas B.C."/>
            <person name="Singh A."/>
            <person name="Wilkins M.J."/>
            <person name="Karaoz U."/>
            <person name="Brodie E.L."/>
            <person name="Williams K.H."/>
            <person name="Hubbard S.S."/>
            <person name="Banfield J.F."/>
        </authorList>
    </citation>
    <scope>NUCLEOTIDE SEQUENCE [LARGE SCALE GENOMIC DNA]</scope>
</reference>
<evidence type="ECO:0000256" key="2">
    <source>
        <dbReference type="ARBA" id="ARBA00022692"/>
    </source>
</evidence>
<keyword evidence="2 6" id="KW-0812">Transmembrane</keyword>
<keyword evidence="4 6" id="KW-0472">Membrane</keyword>
<dbReference type="PANTHER" id="PTHR10806:SF6">
    <property type="entry name" value="SIGNAL PEPTIDASE COMPLEX CATALYTIC SUBUNIT SEC11"/>
    <property type="match status" value="1"/>
</dbReference>
<dbReference type="NCBIfam" id="TIGR02228">
    <property type="entry name" value="sigpep_I_arch"/>
    <property type="match status" value="1"/>
</dbReference>
<evidence type="ECO:0000313" key="7">
    <source>
        <dbReference type="EMBL" id="OGM18763.1"/>
    </source>
</evidence>
<dbReference type="AlphaFoldDB" id="A0A1F7XUP5"/>
<comment type="caution">
    <text evidence="7">The sequence shown here is derived from an EMBL/GenBank/DDBJ whole genome shotgun (WGS) entry which is preliminary data.</text>
</comment>
<proteinExistence type="predicted"/>
<feature type="transmembrane region" description="Helical" evidence="6">
    <location>
        <begin position="186"/>
        <end position="207"/>
    </location>
</feature>
<dbReference type="GO" id="GO:0006465">
    <property type="term" value="P:signal peptide processing"/>
    <property type="evidence" value="ECO:0007669"/>
    <property type="project" value="UniProtKB-UniRule"/>
</dbReference>
<feature type="transmembrane region" description="Helical" evidence="6">
    <location>
        <begin position="59"/>
        <end position="76"/>
    </location>
</feature>
<keyword evidence="3 6" id="KW-1133">Transmembrane helix</keyword>
<dbReference type="CDD" id="cd06530">
    <property type="entry name" value="S26_SPase_I"/>
    <property type="match status" value="1"/>
</dbReference>
<dbReference type="GO" id="GO:0016020">
    <property type="term" value="C:membrane"/>
    <property type="evidence" value="ECO:0007669"/>
    <property type="project" value="UniProtKB-SubCell"/>
</dbReference>
<accession>A0A1F7XUP5</accession>
<comment type="subcellular location">
    <subcellularLocation>
        <location evidence="1">Membrane</location>
    </subcellularLocation>
</comment>
<dbReference type="SUPFAM" id="SSF51306">
    <property type="entry name" value="LexA/Signal peptidase"/>
    <property type="match status" value="1"/>
</dbReference>
<protein>
    <recommendedName>
        <fullName evidence="5">Signal peptidase I</fullName>
        <ecNumber evidence="5">3.4.21.89</ecNumber>
    </recommendedName>
</protein>
<dbReference type="EMBL" id="MGGB01000032">
    <property type="protein sequence ID" value="OGM18763.1"/>
    <property type="molecule type" value="Genomic_DNA"/>
</dbReference>
<sequence>MKYNTTEYIKDSFEGIDYIFRFAGFTKRLITRIIYKLIMAKFIDYRKLISNVWDNLPSALIYFYLLIVTFIFVFFYSERGSGFRIIALTTGSMQPSIPIGSLVVSEKTNDYKEGDIVTFFEKNPATGIAYRRTLTHRLVQKSEKEGKVSYITKGDANDVPDPNFLSEDEILGEVVRIFPFIGYYPILVKTPPGFLVFIVIPVTYLILKEIIYLRHSFVAKY</sequence>
<evidence type="ECO:0000256" key="6">
    <source>
        <dbReference type="SAM" id="Phobius"/>
    </source>
</evidence>
<dbReference type="GO" id="GO:0009003">
    <property type="term" value="F:signal peptidase activity"/>
    <property type="evidence" value="ECO:0007669"/>
    <property type="project" value="UniProtKB-EC"/>
</dbReference>
<evidence type="ECO:0000256" key="4">
    <source>
        <dbReference type="ARBA" id="ARBA00023136"/>
    </source>
</evidence>
<dbReference type="InterPro" id="IPR036286">
    <property type="entry name" value="LexA/Signal_pep-like_sf"/>
</dbReference>
<evidence type="ECO:0000313" key="8">
    <source>
        <dbReference type="Proteomes" id="UP000178446"/>
    </source>
</evidence>
<organism evidence="7 8">
    <name type="scientific">Candidatus Woesebacteria bacterium RIFCSPHIGHO2_01_FULL_37_10</name>
    <dbReference type="NCBI Taxonomy" id="1802489"/>
    <lineage>
        <taxon>Bacteria</taxon>
        <taxon>Candidatus Woeseibacteriota</taxon>
    </lineage>
</organism>
<gene>
    <name evidence="7" type="ORF">A2685_00430</name>
</gene>
<dbReference type="Proteomes" id="UP000178446">
    <property type="component" value="Unassembled WGS sequence"/>
</dbReference>
<evidence type="ECO:0000256" key="1">
    <source>
        <dbReference type="ARBA" id="ARBA00004370"/>
    </source>
</evidence>
<evidence type="ECO:0000256" key="5">
    <source>
        <dbReference type="NCBIfam" id="TIGR02228"/>
    </source>
</evidence>
<dbReference type="PANTHER" id="PTHR10806">
    <property type="entry name" value="SIGNAL PEPTIDASE COMPLEX CATALYTIC SUBUNIT SEC11"/>
    <property type="match status" value="1"/>
</dbReference>